<evidence type="ECO:0000313" key="2">
    <source>
        <dbReference type="Proteomes" id="UP000504623"/>
    </source>
</evidence>
<gene>
    <name evidence="3" type="primary">LOC102810957</name>
</gene>
<dbReference type="InterPro" id="IPR031751">
    <property type="entry name" value="DUF4735"/>
</dbReference>
<evidence type="ECO:0000256" key="1">
    <source>
        <dbReference type="SAM" id="SignalP"/>
    </source>
</evidence>
<dbReference type="RefSeq" id="XP_006874974.1">
    <property type="nucleotide sequence ID" value="XM_006874912.1"/>
</dbReference>
<dbReference type="PANTHER" id="PTHR33539:SF1">
    <property type="entry name" value="UPF0764 PROTEIN C16ORF89"/>
    <property type="match status" value="1"/>
</dbReference>
<dbReference type="GO" id="GO:0016020">
    <property type="term" value="C:membrane"/>
    <property type="evidence" value="ECO:0007669"/>
    <property type="project" value="TreeGrafter"/>
</dbReference>
<dbReference type="AlphaFoldDB" id="A0A9B0U7J0"/>
<dbReference type="GO" id="GO:0005829">
    <property type="term" value="C:cytosol"/>
    <property type="evidence" value="ECO:0007669"/>
    <property type="project" value="TreeGrafter"/>
</dbReference>
<dbReference type="CTD" id="103178837"/>
<feature type="chain" id="PRO_5038712044" evidence="1">
    <location>
        <begin position="23"/>
        <end position="361"/>
    </location>
</feature>
<keyword evidence="2" id="KW-1185">Reference proteome</keyword>
<proteinExistence type="predicted"/>
<dbReference type="Proteomes" id="UP000504623">
    <property type="component" value="Unplaced"/>
</dbReference>
<organism evidence="2 3">
    <name type="scientific">Chrysochloris asiatica</name>
    <name type="common">Cape golden mole</name>
    <dbReference type="NCBI Taxonomy" id="185453"/>
    <lineage>
        <taxon>Eukaryota</taxon>
        <taxon>Metazoa</taxon>
        <taxon>Chordata</taxon>
        <taxon>Craniata</taxon>
        <taxon>Vertebrata</taxon>
        <taxon>Euteleostomi</taxon>
        <taxon>Mammalia</taxon>
        <taxon>Eutheria</taxon>
        <taxon>Afrotheria</taxon>
        <taxon>Chrysochloridae</taxon>
        <taxon>Chrysochlorinae</taxon>
        <taxon>Chrysochloris</taxon>
    </lineage>
</organism>
<dbReference type="OrthoDB" id="5949187at2759"/>
<keyword evidence="1" id="KW-0732">Signal</keyword>
<protein>
    <submittedName>
        <fullName evidence="3">UPF0764 protein C16orf89 homolog</fullName>
    </submittedName>
</protein>
<accession>A0A9B0U7J0</accession>
<name>A0A9B0U7J0_CHRAS</name>
<feature type="signal peptide" evidence="1">
    <location>
        <begin position="1"/>
        <end position="22"/>
    </location>
</feature>
<dbReference type="PANTHER" id="PTHR33539">
    <property type="entry name" value="UPF0764 PROTEIN C16ORF89"/>
    <property type="match status" value="1"/>
</dbReference>
<evidence type="ECO:0000313" key="3">
    <source>
        <dbReference type="RefSeq" id="XP_006874974.1"/>
    </source>
</evidence>
<dbReference type="GeneID" id="102810957"/>
<dbReference type="Pfam" id="PF15882">
    <property type="entry name" value="DUF4735"/>
    <property type="match status" value="1"/>
</dbReference>
<reference evidence="3" key="1">
    <citation type="submission" date="2025-08" db="UniProtKB">
        <authorList>
            <consortium name="RefSeq"/>
        </authorList>
    </citation>
    <scope>IDENTIFICATION</scope>
    <source>
        <tissue evidence="3">Spleen</tissue>
    </source>
</reference>
<sequence>MCGLGRLLLLLLLTPLWLQVSSLPQPDTPEGKATTAGLILSALERATVFLEERLPDFNLDGIVGFQVLQVQLRGVHKVWAGEPQLQLLNLRVGRLAQKLLTLLHRSTSYLKLSDPTYLQEFQPIIQPGFWKLPHSWTRTNASMVYPTFETEDAFSENHSDHCLVQLLGTGMDGSQPCRLPDFCRTLMTRTGCSGYSLSHQLIYFLFARMIGCTKGPFQQNQHYMDLFCANMMNLNQRVEVARYPYPTQDLFMENIMLCGFGGFVDFYKFPWLEAILRWQKQREGCFGKPAPEDNEFSKAAQHHQQFLTRVKRREKVFPGGCSAHNTAMAVGSLGGFLYALAERPPAHRKPLQSTPSPPSVF</sequence>